<comment type="similarity">
    <text evidence="1">Belongs to the flavin monoamine oxidase family.</text>
</comment>
<sequence length="253" mass="28064">MEGGNKMAAADFGGSVLTGTLGNPLGLLGRQLSYTLHKARDQCPLYRADGKPIDEYLDKKRKELSQFVSLGEELETLRKDFGVAMDAKEMSLFNWHLANLEYAKAGLLSQLSLAFWDQDDPYDMGGDHCFLSGGNGRLVHALAENVPIIFFKIVHVIRYGRNSVKVTTRGQLFEGDMALCTGSLGVLKSGSTRFILELPQQKRDTIKRVGFGLLNKVAMLFLFVFWDSNVDIFGHGVDDSSCRGDSFYSTTMQ</sequence>
<evidence type="ECO:0000259" key="3">
    <source>
        <dbReference type="Pfam" id="PF01593"/>
    </source>
</evidence>
<organism evidence="4 5">
    <name type="scientific">Solanum commersonii</name>
    <name type="common">Commerson's wild potato</name>
    <name type="synonym">Commerson's nightshade</name>
    <dbReference type="NCBI Taxonomy" id="4109"/>
    <lineage>
        <taxon>Eukaryota</taxon>
        <taxon>Viridiplantae</taxon>
        <taxon>Streptophyta</taxon>
        <taxon>Embryophyta</taxon>
        <taxon>Tracheophyta</taxon>
        <taxon>Spermatophyta</taxon>
        <taxon>Magnoliopsida</taxon>
        <taxon>eudicotyledons</taxon>
        <taxon>Gunneridae</taxon>
        <taxon>Pentapetalae</taxon>
        <taxon>asterids</taxon>
        <taxon>lamiids</taxon>
        <taxon>Solanales</taxon>
        <taxon>Solanaceae</taxon>
        <taxon>Solanoideae</taxon>
        <taxon>Solaneae</taxon>
        <taxon>Solanum</taxon>
    </lineage>
</organism>
<keyword evidence="2" id="KW-1133">Transmembrane helix</keyword>
<protein>
    <recommendedName>
        <fullName evidence="3">Amine oxidase domain-containing protein</fullName>
    </recommendedName>
</protein>
<dbReference type="Pfam" id="PF01593">
    <property type="entry name" value="Amino_oxidase"/>
    <property type="match status" value="1"/>
</dbReference>
<name>A0A9J5Z5K8_SOLCO</name>
<accession>A0A9J5Z5K8</accession>
<gene>
    <name evidence="4" type="ORF">H5410_028708</name>
</gene>
<evidence type="ECO:0000256" key="1">
    <source>
        <dbReference type="ARBA" id="ARBA00005995"/>
    </source>
</evidence>
<dbReference type="PANTHER" id="PTHR10742:SF260">
    <property type="entry name" value="PROTEIN FLOWERING LOCUS D"/>
    <property type="match status" value="1"/>
</dbReference>
<dbReference type="AlphaFoldDB" id="A0A9J5Z5K8"/>
<evidence type="ECO:0000256" key="2">
    <source>
        <dbReference type="SAM" id="Phobius"/>
    </source>
</evidence>
<reference evidence="4 5" key="1">
    <citation type="submission" date="2020-09" db="EMBL/GenBank/DDBJ databases">
        <title>De no assembly of potato wild relative species, Solanum commersonii.</title>
        <authorList>
            <person name="Cho K."/>
        </authorList>
    </citation>
    <scope>NUCLEOTIDE SEQUENCE [LARGE SCALE GENOMIC DNA]</scope>
    <source>
        <strain evidence="4">LZ3.2</strain>
        <tissue evidence="4">Leaf</tissue>
    </source>
</reference>
<dbReference type="PANTHER" id="PTHR10742">
    <property type="entry name" value="FLAVIN MONOAMINE OXIDASE"/>
    <property type="match status" value="1"/>
</dbReference>
<feature type="transmembrane region" description="Helical" evidence="2">
    <location>
        <begin position="209"/>
        <end position="226"/>
    </location>
</feature>
<dbReference type="OrthoDB" id="2219495at2759"/>
<keyword evidence="2" id="KW-0472">Membrane</keyword>
<dbReference type="Gene3D" id="3.50.50.60">
    <property type="entry name" value="FAD/NAD(P)-binding domain"/>
    <property type="match status" value="1"/>
</dbReference>
<dbReference type="InterPro" id="IPR050281">
    <property type="entry name" value="Flavin_monoamine_oxidase"/>
</dbReference>
<comment type="caution">
    <text evidence="4">The sequence shown here is derived from an EMBL/GenBank/DDBJ whole genome shotgun (WGS) entry which is preliminary data.</text>
</comment>
<dbReference type="GO" id="GO:0016491">
    <property type="term" value="F:oxidoreductase activity"/>
    <property type="evidence" value="ECO:0007669"/>
    <property type="project" value="InterPro"/>
</dbReference>
<evidence type="ECO:0000313" key="5">
    <source>
        <dbReference type="Proteomes" id="UP000824120"/>
    </source>
</evidence>
<dbReference type="InterPro" id="IPR036188">
    <property type="entry name" value="FAD/NAD-bd_sf"/>
</dbReference>
<dbReference type="SUPFAM" id="SSF51905">
    <property type="entry name" value="FAD/NAD(P)-binding domain"/>
    <property type="match status" value="1"/>
</dbReference>
<evidence type="ECO:0000313" key="4">
    <source>
        <dbReference type="EMBL" id="KAG5607216.1"/>
    </source>
</evidence>
<keyword evidence="2" id="KW-0812">Transmembrane</keyword>
<dbReference type="InterPro" id="IPR002937">
    <property type="entry name" value="Amino_oxidase"/>
</dbReference>
<dbReference type="EMBL" id="JACXVP010000005">
    <property type="protein sequence ID" value="KAG5607216.1"/>
    <property type="molecule type" value="Genomic_DNA"/>
</dbReference>
<feature type="domain" description="Amine oxidase" evidence="3">
    <location>
        <begin position="68"/>
        <end position="247"/>
    </location>
</feature>
<proteinExistence type="inferred from homology"/>
<keyword evidence="5" id="KW-1185">Reference proteome</keyword>
<dbReference type="Proteomes" id="UP000824120">
    <property type="component" value="Chromosome 5"/>
</dbReference>